<protein>
    <submittedName>
        <fullName evidence="1">Uncharacterized protein</fullName>
    </submittedName>
</protein>
<evidence type="ECO:0000313" key="1">
    <source>
        <dbReference type="EMBL" id="SDI56311.1"/>
    </source>
</evidence>
<dbReference type="RefSeq" id="WP_090694308.1">
    <property type="nucleotide sequence ID" value="NZ_CADERL010000015.1"/>
</dbReference>
<reference evidence="1 2" key="1">
    <citation type="submission" date="2016-10" db="EMBL/GenBank/DDBJ databases">
        <authorList>
            <person name="de Groot N.N."/>
        </authorList>
    </citation>
    <scope>NUCLEOTIDE SEQUENCE [LARGE SCALE GENOMIC DNA]</scope>
    <source>
        <strain evidence="1 2">LMG 2247</strain>
    </source>
</reference>
<organism evidence="1 2">
    <name type="scientific">Paraburkholderia phenazinium</name>
    <dbReference type="NCBI Taxonomy" id="60549"/>
    <lineage>
        <taxon>Bacteria</taxon>
        <taxon>Pseudomonadati</taxon>
        <taxon>Pseudomonadota</taxon>
        <taxon>Betaproteobacteria</taxon>
        <taxon>Burkholderiales</taxon>
        <taxon>Burkholderiaceae</taxon>
        <taxon>Paraburkholderia</taxon>
    </lineage>
</organism>
<dbReference type="AlphaFoldDB" id="A0A1G8LKU2"/>
<proteinExistence type="predicted"/>
<dbReference type="OrthoDB" id="9030323at2"/>
<evidence type="ECO:0000313" key="2">
    <source>
        <dbReference type="Proteomes" id="UP000199706"/>
    </source>
</evidence>
<dbReference type="Proteomes" id="UP000199706">
    <property type="component" value="Unassembled WGS sequence"/>
</dbReference>
<name>A0A1G8LKU2_9BURK</name>
<sequence length="67" mass="7324">MSVTVRVEFQYCQHGKKGVKTGNDLVNVSENTNSAILAVLRLLHPHWESLKVLSASVETPSTTASDE</sequence>
<accession>A0A1G8LKU2</accession>
<gene>
    <name evidence="1" type="ORF">SAMN05216466_12635</name>
</gene>
<dbReference type="EMBL" id="FNCJ01000026">
    <property type="protein sequence ID" value="SDI56311.1"/>
    <property type="molecule type" value="Genomic_DNA"/>
</dbReference>